<keyword evidence="4" id="KW-1185">Reference proteome</keyword>
<proteinExistence type="predicted"/>
<organism evidence="3 4">
    <name type="scientific">Hibiscus sabdariffa</name>
    <name type="common">roselle</name>
    <dbReference type="NCBI Taxonomy" id="183260"/>
    <lineage>
        <taxon>Eukaryota</taxon>
        <taxon>Viridiplantae</taxon>
        <taxon>Streptophyta</taxon>
        <taxon>Embryophyta</taxon>
        <taxon>Tracheophyta</taxon>
        <taxon>Spermatophyta</taxon>
        <taxon>Magnoliopsida</taxon>
        <taxon>eudicotyledons</taxon>
        <taxon>Gunneridae</taxon>
        <taxon>Pentapetalae</taxon>
        <taxon>rosids</taxon>
        <taxon>malvids</taxon>
        <taxon>Malvales</taxon>
        <taxon>Malvaceae</taxon>
        <taxon>Malvoideae</taxon>
        <taxon>Hibiscus</taxon>
    </lineage>
</organism>
<gene>
    <name evidence="3" type="ORF">V6N12_009524</name>
</gene>
<dbReference type="InterPro" id="IPR057135">
    <property type="entry name" value="At4g27190-like_LRR"/>
</dbReference>
<feature type="domain" description="Disease resistance protein At4g27190-like leucine-rich repeats" evidence="2">
    <location>
        <begin position="1355"/>
        <end position="1469"/>
    </location>
</feature>
<evidence type="ECO:0000256" key="1">
    <source>
        <dbReference type="ARBA" id="ARBA00022821"/>
    </source>
</evidence>
<keyword evidence="1" id="KW-0611">Plant defense</keyword>
<feature type="domain" description="Disease resistance protein At4g27190-like leucine-rich repeats" evidence="2">
    <location>
        <begin position="1061"/>
        <end position="1165"/>
    </location>
</feature>
<dbReference type="InterPro" id="IPR050905">
    <property type="entry name" value="Plant_NBS-LRR"/>
</dbReference>
<feature type="domain" description="Disease resistance protein At4g27190-like leucine-rich repeats" evidence="2">
    <location>
        <begin position="658"/>
        <end position="773"/>
    </location>
</feature>
<dbReference type="Gene3D" id="3.80.10.10">
    <property type="entry name" value="Ribonuclease Inhibitor"/>
    <property type="match status" value="6"/>
</dbReference>
<reference evidence="3 4" key="1">
    <citation type="journal article" date="2024" name="G3 (Bethesda)">
        <title>Genome assembly of Hibiscus sabdariffa L. provides insights into metabolisms of medicinal natural products.</title>
        <authorList>
            <person name="Kim T."/>
        </authorList>
    </citation>
    <scope>NUCLEOTIDE SEQUENCE [LARGE SCALE GENOMIC DNA]</scope>
    <source>
        <strain evidence="3">TK-2024</strain>
        <tissue evidence="3">Old leaves</tissue>
    </source>
</reference>
<dbReference type="PANTHER" id="PTHR33463">
    <property type="entry name" value="NB-ARC DOMAIN-CONTAINING PROTEIN-RELATED"/>
    <property type="match status" value="1"/>
</dbReference>
<evidence type="ECO:0000259" key="2">
    <source>
        <dbReference type="Pfam" id="PF23247"/>
    </source>
</evidence>
<dbReference type="InterPro" id="IPR032675">
    <property type="entry name" value="LRR_dom_sf"/>
</dbReference>
<name>A0ABR1ZMU4_9ROSI</name>
<evidence type="ECO:0000313" key="3">
    <source>
        <dbReference type="EMBL" id="KAK8481952.1"/>
    </source>
</evidence>
<dbReference type="Pfam" id="PF23247">
    <property type="entry name" value="LRR_RPS2"/>
    <property type="match status" value="6"/>
</dbReference>
<dbReference type="Proteomes" id="UP001472677">
    <property type="component" value="Unassembled WGS sequence"/>
</dbReference>
<evidence type="ECO:0000313" key="4">
    <source>
        <dbReference type="Proteomes" id="UP001472677"/>
    </source>
</evidence>
<sequence length="1470" mass="167601">MMSSLEESCLLLDSNTDENFFDVHDLTYIVAKSIVSKDNQVFVLKEDDVMTDWPDEESLKKLNKICLLYPNKLPDELNCPQLFHFLIYGKDQSLTLPDDFFKEATNLKVLDLTRMQFSSLPSSIRFLTSLTTLHQNCTKEIGQLVKLKLLDVSHCAKLKTIANGVLSSLTRLEELHMGGTSIQWGQSSTASLAELNTLSRLSTLVVRILDAKAMPQDFFQELQKLESYKIFIGEGWKWDCECRCECFGNYHYSRTINLKLSIDDLDRGIKKFLMKTESLHLDELKGVKIALQELPNEDSLSDLKNLHIQNGLDIEYIINGENEFPQLESLTLQNLPQLISFCPQHKANVTSSLPQHEVPLFSEKISFPYLEKLWLKSINVIRIWYNQLSSTSFRTYEKLTTLKIEGCGSLRNLFSFSMTKCLVHLTDFEIIGCNCLREVIFMEEIEEETQATMTLSLFPQLKSLVLMDLQHMIGFCSDFKTQIIEFPAMKSLRIDNCPELESFICRSSMEGSQLIPSQVLIDNKAAFPSLEEMIAGDLPQLSDLIINGCGGEEIVSKVEEISDSETIVSFEFDQLSFLRLWGLSECKCFYPGRHTTKWPMLKDLEAYKCGEMKIFGTQLITKEQLDSPPPLFLVEKVIPKLQRLSIGGDYIALISGAQFSSNLFHEIITFKVEGNRTQSVDFQISFLERFYNLKELCISDCEIKELFCTEEDTGNKGTYAGTLSTIRKLELTDLPNLKHHLWKQDVQVDHILPKLETLQVHSCENLMSLGSSSAPFQSLTTLEVWECKGMEYLDTCVAVQGLSQLKKLIIGECISVKETVASEEDEATRDIIFSRLKSLELVNLPRLKSFCLGNHTFGFPCLEEVIVSCCPEFEIFCKGILNAPLLQSVEYGNDKRHWGGDINSTVQQLHSTKVGYQGIEYLVLSEFAKSIEIWKEKSLDFKNLRVLEIEKCSSLKYIFSVSMALELVQLKDLKVKNCAMMEYIVKKGTEETTIDTLLLPKLWSIKLESCSELTSFCKGSITLQCPSLKSIRVDDCPKMYAMACTREVGGGEKTPFFNDKLLKLSSTNIQKLWPDKPHSAILSNVQNLQLLSVKGCHNLEYLFPSVLIKYLVRLSTLALFDCHNMKQVTFTEDEGMSEIYLFTELKLLGLSGLPKVKTFCHGDNSETDDPALFNQKVRFPSLSRLMLVDMGDCRKIWQDKVTMGSFYEFTLLRVKRCERLSNILPFSMVERLQKLETLQICKCESVERIIGPEDDHRLNSNESHEATPAESIELKSTIKFVFPKIRKLEFQTLPKLEGFYSKVHTTEWPSLKQLEVSACSMVESLAREYINFGETQGERQPLLSVQQPLFWITENGNMKEIWHRALPNKYFSNLRRLKLIGSLEASVTIPNCFVQSLPNLDNFSVENNAVNELIPCEGLMDEDEHAGTLAHLKELRLSELPELTHLSKKEVSLAQVLCNLEFLQVIECRN</sequence>
<comment type="caution">
    <text evidence="3">The sequence shown here is derived from an EMBL/GenBank/DDBJ whole genome shotgun (WGS) entry which is preliminary data.</text>
</comment>
<feature type="domain" description="Disease resistance protein At4g27190-like leucine-rich repeats" evidence="2">
    <location>
        <begin position="916"/>
        <end position="979"/>
    </location>
</feature>
<dbReference type="PANTHER" id="PTHR33463:SF198">
    <property type="entry name" value="RPP4C3"/>
    <property type="match status" value="1"/>
</dbReference>
<protein>
    <recommendedName>
        <fullName evidence="2">Disease resistance protein At4g27190-like leucine-rich repeats domain-containing protein</fullName>
    </recommendedName>
</protein>
<dbReference type="SUPFAM" id="SSF52047">
    <property type="entry name" value="RNI-like"/>
    <property type="match status" value="2"/>
</dbReference>
<dbReference type="SUPFAM" id="SSF52058">
    <property type="entry name" value="L domain-like"/>
    <property type="match status" value="1"/>
</dbReference>
<dbReference type="EMBL" id="JBBPBM010001788">
    <property type="protein sequence ID" value="KAK8481952.1"/>
    <property type="molecule type" value="Genomic_DNA"/>
</dbReference>
<feature type="domain" description="Disease resistance protein At4g27190-like leucine-rich repeats" evidence="2">
    <location>
        <begin position="1188"/>
        <end position="1325"/>
    </location>
</feature>
<accession>A0ABR1ZMU4</accession>
<feature type="domain" description="Disease resistance protein At4g27190-like leucine-rich repeats" evidence="2">
    <location>
        <begin position="370"/>
        <end position="506"/>
    </location>
</feature>